<dbReference type="RefSeq" id="WP_202746973.1">
    <property type="nucleotide sequence ID" value="NZ_JAESWC010000001.1"/>
</dbReference>
<feature type="transmembrane region" description="Helical" evidence="1">
    <location>
        <begin position="104"/>
        <end position="124"/>
    </location>
</feature>
<evidence type="ECO:0000313" key="3">
    <source>
        <dbReference type="Proteomes" id="UP000632377"/>
    </source>
</evidence>
<comment type="caution">
    <text evidence="2">The sequence shown here is derived from an EMBL/GenBank/DDBJ whole genome shotgun (WGS) entry which is preliminary data.</text>
</comment>
<protein>
    <submittedName>
        <fullName evidence="2">DUF4318 domain-containing protein</fullName>
    </submittedName>
</protein>
<organism evidence="2 3">
    <name type="scientific">Clostridium rhizosphaerae</name>
    <dbReference type="NCBI Taxonomy" id="2803861"/>
    <lineage>
        <taxon>Bacteria</taxon>
        <taxon>Bacillati</taxon>
        <taxon>Bacillota</taxon>
        <taxon>Clostridia</taxon>
        <taxon>Eubacteriales</taxon>
        <taxon>Clostridiaceae</taxon>
        <taxon>Clostridium</taxon>
    </lineage>
</organism>
<name>A0ABS1T4T2_9CLOT</name>
<dbReference type="Proteomes" id="UP000632377">
    <property type="component" value="Unassembled WGS sequence"/>
</dbReference>
<keyword evidence="1" id="KW-0812">Transmembrane</keyword>
<keyword evidence="1" id="KW-1133">Transmembrane helix</keyword>
<dbReference type="EMBL" id="JAESWC010000001">
    <property type="protein sequence ID" value="MBL4934330.1"/>
    <property type="molecule type" value="Genomic_DNA"/>
</dbReference>
<sequence>MTREDKKEIIIKGSLLGAILFVSTFIYLVIYGSIQSLVNIGTFFVPILLGYSLIGIIIRWLVYRSALKKESSHLFSGVASYYWVWMLCIVFSVCAYFIPQAIRYIILTNAAVLLLVWVLDYLYLKNIAKELNSGLKYHRVTLVEDLLSRPKTENMFMEEIEIYCNKNHLTLEVIEYGMPAKIKMDNTPYLVKLGQYYSMVGTVVYTLEFRSILSNAVNSNS</sequence>
<evidence type="ECO:0000256" key="1">
    <source>
        <dbReference type="SAM" id="Phobius"/>
    </source>
</evidence>
<gene>
    <name evidence="2" type="ORF">JK636_01010</name>
</gene>
<feature type="transmembrane region" description="Helical" evidence="1">
    <location>
        <begin position="9"/>
        <end position="34"/>
    </location>
</feature>
<accession>A0ABS1T4T2</accession>
<proteinExistence type="predicted"/>
<evidence type="ECO:0000313" key="2">
    <source>
        <dbReference type="EMBL" id="MBL4934330.1"/>
    </source>
</evidence>
<keyword evidence="3" id="KW-1185">Reference proteome</keyword>
<keyword evidence="1" id="KW-0472">Membrane</keyword>
<feature type="transmembrane region" description="Helical" evidence="1">
    <location>
        <begin position="74"/>
        <end position="98"/>
    </location>
</feature>
<feature type="transmembrane region" description="Helical" evidence="1">
    <location>
        <begin position="40"/>
        <end position="62"/>
    </location>
</feature>
<reference evidence="2 3" key="1">
    <citation type="submission" date="2021-01" db="EMBL/GenBank/DDBJ databases">
        <title>Genome public.</title>
        <authorList>
            <person name="Liu C."/>
            <person name="Sun Q."/>
        </authorList>
    </citation>
    <scope>NUCLEOTIDE SEQUENCE [LARGE SCALE GENOMIC DNA]</scope>
    <source>
        <strain evidence="2 3">YIM B02515</strain>
    </source>
</reference>